<name>A0AA86PUD2_9EUKA</name>
<dbReference type="AlphaFoldDB" id="A0AA86PUD2"/>
<evidence type="ECO:0000313" key="3">
    <source>
        <dbReference type="Proteomes" id="UP001642409"/>
    </source>
</evidence>
<comment type="caution">
    <text evidence="1">The sequence shown here is derived from an EMBL/GenBank/DDBJ whole genome shotgun (WGS) entry which is preliminary data.</text>
</comment>
<reference evidence="2 3" key="2">
    <citation type="submission" date="2024-07" db="EMBL/GenBank/DDBJ databases">
        <authorList>
            <person name="Akdeniz Z."/>
        </authorList>
    </citation>
    <scope>NUCLEOTIDE SEQUENCE [LARGE SCALE GENOMIC DNA]</scope>
</reference>
<proteinExistence type="predicted"/>
<sequence>MLSQIQLRQQMYDTNINNFVKSWGDSDSHAHDKVLMRQVKWSNTPKPKPIPLEHLVYLPHNEVSARYFLKAVESDNEILFKNRDLQLQFQNTLKYQQKNSDAELNHIIENHQKYVPTHTQNEIKITRAKSQLHAPKFGFLKRTE</sequence>
<dbReference type="EMBL" id="CATOUU010000762">
    <property type="protein sequence ID" value="CAI9946485.1"/>
    <property type="molecule type" value="Genomic_DNA"/>
</dbReference>
<accession>A0AA86PUD2</accession>
<evidence type="ECO:0000313" key="1">
    <source>
        <dbReference type="EMBL" id="CAI9946485.1"/>
    </source>
</evidence>
<protein>
    <submittedName>
        <fullName evidence="2">Hypothetical_protein</fullName>
    </submittedName>
</protein>
<organism evidence="1">
    <name type="scientific">Hexamita inflata</name>
    <dbReference type="NCBI Taxonomy" id="28002"/>
    <lineage>
        <taxon>Eukaryota</taxon>
        <taxon>Metamonada</taxon>
        <taxon>Diplomonadida</taxon>
        <taxon>Hexamitidae</taxon>
        <taxon>Hexamitinae</taxon>
        <taxon>Hexamita</taxon>
    </lineage>
</organism>
<keyword evidence="3" id="KW-1185">Reference proteome</keyword>
<evidence type="ECO:0000313" key="2">
    <source>
        <dbReference type="EMBL" id="CAL6021732.1"/>
    </source>
</evidence>
<reference evidence="1" key="1">
    <citation type="submission" date="2023-06" db="EMBL/GenBank/DDBJ databases">
        <authorList>
            <person name="Kurt Z."/>
        </authorList>
    </citation>
    <scope>NUCLEOTIDE SEQUENCE</scope>
</reference>
<dbReference type="EMBL" id="CAXDID020000089">
    <property type="protein sequence ID" value="CAL6021732.1"/>
    <property type="molecule type" value="Genomic_DNA"/>
</dbReference>
<dbReference type="Proteomes" id="UP001642409">
    <property type="component" value="Unassembled WGS sequence"/>
</dbReference>
<gene>
    <name evidence="2" type="ORF">HINF_LOCUS28311</name>
    <name evidence="1" type="ORF">HINF_LOCUS34130</name>
</gene>